<evidence type="ECO:0000256" key="1">
    <source>
        <dbReference type="SAM" id="Phobius"/>
    </source>
</evidence>
<keyword evidence="1" id="KW-0472">Membrane</keyword>
<evidence type="ECO:0000313" key="3">
    <source>
        <dbReference type="Proteomes" id="UP000008909"/>
    </source>
</evidence>
<sequence>MVIVLGAVRVGLALLALSVICTAVAVGTNGWRCGYLFKDSCTSNDQSVAVLGLLGSGAACVFIVFVMDCFTLRSLSSLESPSFVTVRTLLICLGFGAQLTGVLLYLIQYTKQDWSHFLATCGAMLTANGVLMAFVTCNAVSCDC</sequence>
<gene>
    <name evidence="2" type="ORF">CLF_106007</name>
</gene>
<evidence type="ECO:0000313" key="2">
    <source>
        <dbReference type="EMBL" id="GAA51374.1"/>
    </source>
</evidence>
<dbReference type="EMBL" id="DF143145">
    <property type="protein sequence ID" value="GAA51374.1"/>
    <property type="molecule type" value="Genomic_DNA"/>
</dbReference>
<dbReference type="AlphaFoldDB" id="G7YEJ1"/>
<feature type="transmembrane region" description="Helical" evidence="1">
    <location>
        <begin position="84"/>
        <end position="108"/>
    </location>
</feature>
<name>G7YEJ1_CLOSI</name>
<evidence type="ECO:0008006" key="4">
    <source>
        <dbReference type="Google" id="ProtNLM"/>
    </source>
</evidence>
<feature type="transmembrane region" description="Helical" evidence="1">
    <location>
        <begin position="114"/>
        <end position="140"/>
    </location>
</feature>
<keyword evidence="3" id="KW-1185">Reference proteome</keyword>
<organism evidence="2 3">
    <name type="scientific">Clonorchis sinensis</name>
    <name type="common">Chinese liver fluke</name>
    <dbReference type="NCBI Taxonomy" id="79923"/>
    <lineage>
        <taxon>Eukaryota</taxon>
        <taxon>Metazoa</taxon>
        <taxon>Spiralia</taxon>
        <taxon>Lophotrochozoa</taxon>
        <taxon>Platyhelminthes</taxon>
        <taxon>Trematoda</taxon>
        <taxon>Digenea</taxon>
        <taxon>Opisthorchiida</taxon>
        <taxon>Opisthorchiata</taxon>
        <taxon>Opisthorchiidae</taxon>
        <taxon>Clonorchis</taxon>
    </lineage>
</organism>
<keyword evidence="1" id="KW-0812">Transmembrane</keyword>
<dbReference type="Proteomes" id="UP000008909">
    <property type="component" value="Unassembled WGS sequence"/>
</dbReference>
<protein>
    <recommendedName>
        <fullName evidence="4">Transmembrane protein</fullName>
    </recommendedName>
</protein>
<keyword evidence="1" id="KW-1133">Transmembrane helix</keyword>
<reference evidence="2" key="1">
    <citation type="journal article" date="2011" name="Genome Biol.">
        <title>The draft genome of the carcinogenic human liver fluke Clonorchis sinensis.</title>
        <authorList>
            <person name="Wang X."/>
            <person name="Chen W."/>
            <person name="Huang Y."/>
            <person name="Sun J."/>
            <person name="Men J."/>
            <person name="Liu H."/>
            <person name="Luo F."/>
            <person name="Guo L."/>
            <person name="Lv X."/>
            <person name="Deng C."/>
            <person name="Zhou C."/>
            <person name="Fan Y."/>
            <person name="Li X."/>
            <person name="Huang L."/>
            <person name="Hu Y."/>
            <person name="Liang C."/>
            <person name="Hu X."/>
            <person name="Xu J."/>
            <person name="Yu X."/>
        </authorList>
    </citation>
    <scope>NUCLEOTIDE SEQUENCE [LARGE SCALE GENOMIC DNA]</scope>
    <source>
        <strain evidence="2">Henan</strain>
    </source>
</reference>
<proteinExistence type="predicted"/>
<accession>G7YEJ1</accession>
<feature type="transmembrane region" description="Helical" evidence="1">
    <location>
        <begin position="49"/>
        <end position="72"/>
    </location>
</feature>
<reference key="2">
    <citation type="submission" date="2011-10" db="EMBL/GenBank/DDBJ databases">
        <title>The genome and transcriptome sequence of Clonorchis sinensis provide insights into the carcinogenic liver fluke.</title>
        <authorList>
            <person name="Wang X."/>
            <person name="Huang Y."/>
            <person name="Chen W."/>
            <person name="Liu H."/>
            <person name="Guo L."/>
            <person name="Chen Y."/>
            <person name="Luo F."/>
            <person name="Zhou W."/>
            <person name="Sun J."/>
            <person name="Mao Q."/>
            <person name="Liang P."/>
            <person name="Zhou C."/>
            <person name="Tian Y."/>
            <person name="Men J."/>
            <person name="Lv X."/>
            <person name="Huang L."/>
            <person name="Zhou J."/>
            <person name="Hu Y."/>
            <person name="Li R."/>
            <person name="Zhang F."/>
            <person name="Lei H."/>
            <person name="Li X."/>
            <person name="Hu X."/>
            <person name="Liang C."/>
            <person name="Xu J."/>
            <person name="Wu Z."/>
            <person name="Yu X."/>
        </authorList>
    </citation>
    <scope>NUCLEOTIDE SEQUENCE</scope>
    <source>
        <strain>Henan</strain>
    </source>
</reference>